<gene>
    <name evidence="1" type="ORF">C8N46_102387</name>
</gene>
<dbReference type="RefSeq" id="WP_245896735.1">
    <property type="nucleotide sequence ID" value="NZ_QBKT01000002.1"/>
</dbReference>
<proteinExistence type="predicted"/>
<evidence type="ECO:0000313" key="2">
    <source>
        <dbReference type="Proteomes" id="UP000244090"/>
    </source>
</evidence>
<comment type="caution">
    <text evidence="1">The sequence shown here is derived from an EMBL/GenBank/DDBJ whole genome shotgun (WGS) entry which is preliminary data.</text>
</comment>
<protein>
    <recommendedName>
        <fullName evidence="3">Lipoprotein</fullName>
    </recommendedName>
</protein>
<reference evidence="1 2" key="1">
    <citation type="submission" date="2018-04" db="EMBL/GenBank/DDBJ databases">
        <title>Genomic Encyclopedia of Archaeal and Bacterial Type Strains, Phase II (KMG-II): from individual species to whole genera.</title>
        <authorList>
            <person name="Goeker M."/>
        </authorList>
    </citation>
    <scope>NUCLEOTIDE SEQUENCE [LARGE SCALE GENOMIC DNA]</scope>
    <source>
        <strain evidence="1 2">DSM 25731</strain>
    </source>
</reference>
<accession>A0A2T6C3S8</accession>
<evidence type="ECO:0000313" key="1">
    <source>
        <dbReference type="EMBL" id="PTX62986.1"/>
    </source>
</evidence>
<dbReference type="Pfam" id="PF19643">
    <property type="entry name" value="DUF6146"/>
    <property type="match status" value="1"/>
</dbReference>
<dbReference type="EMBL" id="QBKT01000002">
    <property type="protein sequence ID" value="PTX62986.1"/>
    <property type="molecule type" value="Genomic_DNA"/>
</dbReference>
<dbReference type="PROSITE" id="PS51257">
    <property type="entry name" value="PROKAR_LIPOPROTEIN"/>
    <property type="match status" value="1"/>
</dbReference>
<keyword evidence="2" id="KW-1185">Reference proteome</keyword>
<dbReference type="AlphaFoldDB" id="A0A2T6C3S8"/>
<evidence type="ECO:0008006" key="3">
    <source>
        <dbReference type="Google" id="ProtNLM"/>
    </source>
</evidence>
<sequence>MKKVLFLMLCAGFFVYSCSVQEKKITQKKDDNQKVSDTIRFTLGATNEDSEYEIIIFEPGFSAWMQGYARPRDYYSQSFLEGKNRIYVTEWNLRCIEPSRYNPDLYQQQINYRLNVDYGYEVNYQLYYYFVFFQQKYKQQLAPFPARI</sequence>
<name>A0A2T6C3S8_9FLAO</name>
<dbReference type="InterPro" id="IPR046144">
    <property type="entry name" value="DUF6146"/>
</dbReference>
<organism evidence="1 2">
    <name type="scientific">Kordia periserrulae</name>
    <dbReference type="NCBI Taxonomy" id="701523"/>
    <lineage>
        <taxon>Bacteria</taxon>
        <taxon>Pseudomonadati</taxon>
        <taxon>Bacteroidota</taxon>
        <taxon>Flavobacteriia</taxon>
        <taxon>Flavobacteriales</taxon>
        <taxon>Flavobacteriaceae</taxon>
        <taxon>Kordia</taxon>
    </lineage>
</organism>
<dbReference type="Proteomes" id="UP000244090">
    <property type="component" value="Unassembled WGS sequence"/>
</dbReference>